<dbReference type="Proteomes" id="UP000272400">
    <property type="component" value="Unassembled WGS sequence"/>
</dbReference>
<sequence>MVLAFYISVTEAVLRAPDPEVPEEGGGLAPNPAPAAPPGLGEKMDLLISWGKWGVYAAGVIGLLTCSAMMMVGRKNRSSLAADGATGVPWTLGGLSLASVTAAIVDAFGS</sequence>
<feature type="transmembrane region" description="Helical" evidence="1">
    <location>
        <begin position="53"/>
        <end position="72"/>
    </location>
</feature>
<organism evidence="2 3">
    <name type="scientific">Actinocorallia herbida</name>
    <dbReference type="NCBI Taxonomy" id="58109"/>
    <lineage>
        <taxon>Bacteria</taxon>
        <taxon>Bacillati</taxon>
        <taxon>Actinomycetota</taxon>
        <taxon>Actinomycetes</taxon>
        <taxon>Streptosporangiales</taxon>
        <taxon>Thermomonosporaceae</taxon>
        <taxon>Actinocorallia</taxon>
    </lineage>
</organism>
<dbReference type="RefSeq" id="WP_123667366.1">
    <property type="nucleotide sequence ID" value="NZ_RJKE01000001.1"/>
</dbReference>
<name>A0A3N1D3J9_9ACTN</name>
<protein>
    <submittedName>
        <fullName evidence="2">Uncharacterized protein</fullName>
    </submittedName>
</protein>
<evidence type="ECO:0000313" key="2">
    <source>
        <dbReference type="EMBL" id="ROO88114.1"/>
    </source>
</evidence>
<evidence type="ECO:0000256" key="1">
    <source>
        <dbReference type="SAM" id="Phobius"/>
    </source>
</evidence>
<comment type="caution">
    <text evidence="2">The sequence shown here is derived from an EMBL/GenBank/DDBJ whole genome shotgun (WGS) entry which is preliminary data.</text>
</comment>
<dbReference type="AlphaFoldDB" id="A0A3N1D3J9"/>
<keyword evidence="3" id="KW-1185">Reference proteome</keyword>
<gene>
    <name evidence="2" type="ORF">EDD29_5772</name>
</gene>
<keyword evidence="1" id="KW-1133">Transmembrane helix</keyword>
<keyword evidence="1" id="KW-0472">Membrane</keyword>
<reference evidence="2 3" key="1">
    <citation type="submission" date="2018-11" db="EMBL/GenBank/DDBJ databases">
        <title>Sequencing the genomes of 1000 actinobacteria strains.</title>
        <authorList>
            <person name="Klenk H.-P."/>
        </authorList>
    </citation>
    <scope>NUCLEOTIDE SEQUENCE [LARGE SCALE GENOMIC DNA]</scope>
    <source>
        <strain evidence="2 3">DSM 44254</strain>
    </source>
</reference>
<proteinExistence type="predicted"/>
<dbReference type="EMBL" id="RJKE01000001">
    <property type="protein sequence ID" value="ROO88114.1"/>
    <property type="molecule type" value="Genomic_DNA"/>
</dbReference>
<evidence type="ECO:0000313" key="3">
    <source>
        <dbReference type="Proteomes" id="UP000272400"/>
    </source>
</evidence>
<dbReference type="OrthoDB" id="4478216at2"/>
<keyword evidence="1" id="KW-0812">Transmembrane</keyword>
<accession>A0A3N1D3J9</accession>